<gene>
    <name evidence="4" type="ORF">KGQ19_22400</name>
</gene>
<feature type="region of interest" description="Disordered" evidence="2">
    <location>
        <begin position="466"/>
        <end position="500"/>
    </location>
</feature>
<evidence type="ECO:0000256" key="1">
    <source>
        <dbReference type="SAM" id="Coils"/>
    </source>
</evidence>
<dbReference type="Proteomes" id="UP000730482">
    <property type="component" value="Unassembled WGS sequence"/>
</dbReference>
<name>A0ABS5KUF0_9ACTN</name>
<evidence type="ECO:0000313" key="4">
    <source>
        <dbReference type="EMBL" id="MBS2549619.1"/>
    </source>
</evidence>
<proteinExistence type="predicted"/>
<feature type="region of interest" description="Disordered" evidence="2">
    <location>
        <begin position="117"/>
        <end position="144"/>
    </location>
</feature>
<dbReference type="Pfam" id="PF14311">
    <property type="entry name" value="DUF4379"/>
    <property type="match status" value="1"/>
</dbReference>
<protein>
    <submittedName>
        <fullName evidence="4">Zinc-ribbon domain-containing protein</fullName>
    </submittedName>
</protein>
<keyword evidence="1" id="KW-0175">Coiled coil</keyword>
<sequence>MAITHRADDLPSALLGMSRADRYERQKAHWQERTRAWRAEMLPVLAELRAQIARIESGSAALREEIVATVRGLADPRVAKVADVPSLLAQWADAEDPRRVGLRDAKARDWKCTVEASHGTWPAPPKDRSRADRPSMCPRCTGAAPSTGELPAYERSVAAVAPLAAELDPSSGTRESISYGSNELVRWRHVVPAVCPTTGVWYFATHVWEQTPKSRTGLRTKADGTVTGVNGCRICNSDEADASNCLRSWYPELAQQWISAPGGRTPDNTPVGSKIDVEWTCLEPEHPTWTAPPNRRTAKALRSGCPRCSKNISDKQVALFHELRTHLPALELEAPMLVPPLPGERYNVVRVDMWDETIALVVEFDGWRTHGPAAWRDRSEYDRRKTQRLTAAGQTVIRVREDADVLGSNDVRVGSGWSAWKVALAVLKRIHQLGLHELPGLAEYAARGSDAAAADTEAALLGTPYVPRRATKPPRAPKPRELKVLPPHTDSLLTPIGPPYENPIPRRGALRNYECGCPNKTRVIGAVQIDVHRGNTNSCGCKAQATKRRKRSGQGRPPAKRVRHWAANVGVDAGSTGAVSARVVASYRLDVAGRRDLLGEDNLIPESAVFQWFDEAGKAKLSRERMPSDSWLDYAEAMLEQQPEQPDL</sequence>
<accession>A0ABS5KUF0</accession>
<dbReference type="RefSeq" id="WP_212011178.1">
    <property type="nucleotide sequence ID" value="NZ_JAAFYZ010000077.1"/>
</dbReference>
<evidence type="ECO:0000259" key="3">
    <source>
        <dbReference type="Pfam" id="PF14311"/>
    </source>
</evidence>
<dbReference type="EMBL" id="JAAFYZ010000077">
    <property type="protein sequence ID" value="MBS2549619.1"/>
    <property type="molecule type" value="Genomic_DNA"/>
</dbReference>
<feature type="domain" description="Treble clef zinc finger" evidence="3">
    <location>
        <begin position="253"/>
        <end position="310"/>
    </location>
</feature>
<comment type="caution">
    <text evidence="4">The sequence shown here is derived from an EMBL/GenBank/DDBJ whole genome shotgun (WGS) entry which is preliminary data.</text>
</comment>
<evidence type="ECO:0000256" key="2">
    <source>
        <dbReference type="SAM" id="MobiDB-lite"/>
    </source>
</evidence>
<organism evidence="4 5">
    <name type="scientific">Catenulispora pinistramenti</name>
    <dbReference type="NCBI Taxonomy" id="2705254"/>
    <lineage>
        <taxon>Bacteria</taxon>
        <taxon>Bacillati</taxon>
        <taxon>Actinomycetota</taxon>
        <taxon>Actinomycetes</taxon>
        <taxon>Catenulisporales</taxon>
        <taxon>Catenulisporaceae</taxon>
        <taxon>Catenulispora</taxon>
    </lineage>
</organism>
<evidence type="ECO:0000313" key="5">
    <source>
        <dbReference type="Proteomes" id="UP000730482"/>
    </source>
</evidence>
<reference evidence="4 5" key="1">
    <citation type="submission" date="2020-02" db="EMBL/GenBank/DDBJ databases">
        <title>Acidophilic actinobacteria isolated from forest soil.</title>
        <authorList>
            <person name="Golinska P."/>
        </authorList>
    </citation>
    <scope>NUCLEOTIDE SEQUENCE [LARGE SCALE GENOMIC DNA]</scope>
    <source>
        <strain evidence="4 5">NL8</strain>
    </source>
</reference>
<keyword evidence="5" id="KW-1185">Reference proteome</keyword>
<feature type="coiled-coil region" evidence="1">
    <location>
        <begin position="20"/>
        <end position="65"/>
    </location>
</feature>
<dbReference type="InterPro" id="IPR025487">
    <property type="entry name" value="DUF4379"/>
</dbReference>